<feature type="domain" description="PAS" evidence="17">
    <location>
        <begin position="108"/>
        <end position="181"/>
    </location>
</feature>
<keyword evidence="11" id="KW-0675">Receptor</keyword>
<evidence type="ECO:0000313" key="19">
    <source>
        <dbReference type="EMBL" id="AHZ63903.1"/>
    </source>
</evidence>
<protein>
    <recommendedName>
        <fullName evidence="3">non-specific serine/threonine protein kinase</fullName>
        <ecNumber evidence="3">2.7.11.1</ecNumber>
    </recommendedName>
</protein>
<dbReference type="InterPro" id="IPR017441">
    <property type="entry name" value="Protein_kinase_ATP_BS"/>
</dbReference>
<dbReference type="PANTHER" id="PTHR45637">
    <property type="entry name" value="FLIPPASE KINASE 1-RELATED"/>
    <property type="match status" value="1"/>
</dbReference>
<feature type="compositionally biased region" description="Basic and acidic residues" evidence="15">
    <location>
        <begin position="406"/>
        <end position="415"/>
    </location>
</feature>
<evidence type="ECO:0000256" key="4">
    <source>
        <dbReference type="ARBA" id="ARBA00022527"/>
    </source>
</evidence>
<dbReference type="Gene3D" id="1.10.510.10">
    <property type="entry name" value="Transferase(Phosphotransferase) domain 1"/>
    <property type="match status" value="1"/>
</dbReference>
<feature type="domain" description="PAC" evidence="18">
    <location>
        <begin position="182"/>
        <end position="236"/>
    </location>
</feature>
<dbReference type="PROSITE" id="PS00108">
    <property type="entry name" value="PROTEIN_KINASE_ST"/>
    <property type="match status" value="1"/>
</dbReference>
<keyword evidence="8 14" id="KW-0547">Nucleotide-binding</keyword>
<dbReference type="InterPro" id="IPR011009">
    <property type="entry name" value="Kinase-like_dom_sf"/>
</dbReference>
<dbReference type="PROSITE" id="PS50011">
    <property type="entry name" value="PROTEIN_KINASE_DOM"/>
    <property type="match status" value="1"/>
</dbReference>
<evidence type="ECO:0000256" key="2">
    <source>
        <dbReference type="ARBA" id="ARBA00009903"/>
    </source>
</evidence>
<comment type="similarity">
    <text evidence="2">Belongs to the protein kinase superfamily. AGC Ser/Thr protein kinase family.</text>
</comment>
<feature type="region of interest" description="Disordered" evidence="15">
    <location>
        <begin position="828"/>
        <end position="853"/>
    </location>
</feature>
<dbReference type="SMART" id="SM00086">
    <property type="entry name" value="PAC"/>
    <property type="match status" value="2"/>
</dbReference>
<feature type="compositionally biased region" description="Basic and acidic residues" evidence="15">
    <location>
        <begin position="37"/>
        <end position="47"/>
    </location>
</feature>
<dbReference type="InterPro" id="IPR000014">
    <property type="entry name" value="PAS"/>
</dbReference>
<accession>A0A059UK01</accession>
<dbReference type="FunFam" id="3.30.450.20:FF:000036">
    <property type="entry name" value="Putative LOV domain-containing protein"/>
    <property type="match status" value="1"/>
</dbReference>
<comment type="catalytic activity">
    <reaction evidence="13">
        <text>L-seryl-[protein] + ATP = O-phospho-L-seryl-[protein] + ADP + H(+)</text>
        <dbReference type="Rhea" id="RHEA:17989"/>
        <dbReference type="Rhea" id="RHEA-COMP:9863"/>
        <dbReference type="Rhea" id="RHEA-COMP:11604"/>
        <dbReference type="ChEBI" id="CHEBI:15378"/>
        <dbReference type="ChEBI" id="CHEBI:29999"/>
        <dbReference type="ChEBI" id="CHEBI:30616"/>
        <dbReference type="ChEBI" id="CHEBI:83421"/>
        <dbReference type="ChEBI" id="CHEBI:456216"/>
        <dbReference type="EC" id="2.7.11.1"/>
    </reaction>
</comment>
<evidence type="ECO:0000256" key="6">
    <source>
        <dbReference type="ARBA" id="ARBA00022606"/>
    </source>
</evidence>
<dbReference type="EMBL" id="KJ195102">
    <property type="protein sequence ID" value="AHZ63903.1"/>
    <property type="molecule type" value="mRNA"/>
</dbReference>
<keyword evidence="6" id="KW-0716">Sensory transduction</keyword>
<dbReference type="Pfam" id="PF00069">
    <property type="entry name" value="Pkinase"/>
    <property type="match status" value="2"/>
</dbReference>
<evidence type="ECO:0000259" key="16">
    <source>
        <dbReference type="PROSITE" id="PS50011"/>
    </source>
</evidence>
<keyword evidence="5" id="KW-0600">Photoreceptor protein</keyword>
<comment type="catalytic activity">
    <reaction evidence="12">
        <text>L-threonyl-[protein] + ATP = O-phospho-L-threonyl-[protein] + ADP + H(+)</text>
        <dbReference type="Rhea" id="RHEA:46608"/>
        <dbReference type="Rhea" id="RHEA-COMP:11060"/>
        <dbReference type="Rhea" id="RHEA-COMP:11605"/>
        <dbReference type="ChEBI" id="CHEBI:15378"/>
        <dbReference type="ChEBI" id="CHEBI:30013"/>
        <dbReference type="ChEBI" id="CHEBI:30616"/>
        <dbReference type="ChEBI" id="CHEBI:61977"/>
        <dbReference type="ChEBI" id="CHEBI:456216"/>
        <dbReference type="EC" id="2.7.11.1"/>
    </reaction>
</comment>
<dbReference type="CDD" id="cd05574">
    <property type="entry name" value="STKc_phototropin_like"/>
    <property type="match status" value="1"/>
</dbReference>
<reference evidence="19" key="1">
    <citation type="journal article" date="2014" name="Proc. Natl. Acad. Sci. U.S.A.">
        <title>Horizontal transfer of an adaptive chimeric photoreceptor from bryophytes to ferns.</title>
        <authorList>
            <person name="Li F.W."/>
            <person name="Villarreal J.C."/>
            <person name="Kelly S."/>
            <person name="Rothfels C.J."/>
            <person name="Melkonian M."/>
            <person name="Frangedakis E."/>
            <person name="Ruhsam M."/>
            <person name="Sigel E.M."/>
            <person name="Der J.P."/>
            <person name="Pittermann J."/>
            <person name="Burge D.O."/>
            <person name="Pokorny L."/>
            <person name="Larsson A."/>
            <person name="Chen T."/>
            <person name="Weststrand S."/>
            <person name="Thomas P."/>
            <person name="Carpenter E."/>
            <person name="Zhang Y."/>
            <person name="Tian Z."/>
            <person name="Chen L."/>
            <person name="Yan Z."/>
            <person name="Zhu Y."/>
            <person name="Sun X."/>
            <person name="Wang J."/>
            <person name="Stevenson D.W."/>
            <person name="Crandall-Stotler B.J."/>
            <person name="Shaw A.J."/>
            <person name="Deyholos M.K."/>
            <person name="Soltis D.E."/>
            <person name="Graham S.W."/>
            <person name="Windham M.D."/>
            <person name="Langdale J.A."/>
            <person name="Wong G.K."/>
            <person name="Mathews S."/>
            <person name="Pryer K.M."/>
        </authorList>
    </citation>
    <scope>NUCLEOTIDE SEQUENCE</scope>
</reference>
<evidence type="ECO:0000259" key="18">
    <source>
        <dbReference type="PROSITE" id="PS50113"/>
    </source>
</evidence>
<keyword evidence="7" id="KW-0808">Transferase</keyword>
<keyword evidence="9" id="KW-0418">Kinase</keyword>
<dbReference type="InterPro" id="IPR008271">
    <property type="entry name" value="Ser/Thr_kinase_AS"/>
</dbReference>
<evidence type="ECO:0000256" key="10">
    <source>
        <dbReference type="ARBA" id="ARBA00022840"/>
    </source>
</evidence>
<sequence length="1000" mass="111910">MESRPEKEPMSELKAEQSSSTSELMPASSLKPLQVSEKVDSGRKDSGETSVGSYREGAGGVSSYFDKGWERYVLTGRDAGRASGSESCDASIQNQRPALVKGGQLPPISENIKDLLSTFRQTFVVSDATKPDIPIMYASEGFYHMTGYTADEVIGRNCRFLQGPKTDPADIEKIRSAVREGRSFCGRILNYRKDGSTFWNLLTIAPVKSEGGVVARFIGMQVEVTNVTDGEPGDKIRPNGMPTSLIHYDARAQDRVAPVFTELMSAVKRPHPLLELTKNPPKQQEEAGGLAKLLSLPPAVTPPAQELLVLPKAAGENTPESKKHRHNWAEEDMIKEGVEVNFGDQGGSGGEDHGKKKNLFSLLHFHHHNHHNDERHRGFFSRRPLNLTRSVDFPDKRKRSLVAHAKSVDVPDKRVPAKRAPPPADQEPRDASSTDSNASADSDRVKEMRRGLDLATTLERIPKNFVITDPRLEENPIIFASDSFLELTEYSREEVLGRNCRFLQGPDTDKESVKKIREAIDQQKEITVQFLNYTKSGKPFWNLFHLQPVKDEKGELQYFIGVQLDASLQAEKEMGLGGERLQETRLSENTAEKGAKIVEDAARNIDEAVHHLTDANLNPRDLWMIHNLTVLAKPHKNNDALWDAVRKVQGEKGSLRLRNFKPIRPLGAGDTGNVHLVELVGTGCRFAMKAMEKEAMVRRNKVHRACMEREIMAVMDHPFLPTLYASFQTATHVCLITDYCPAGELYSLLERQPGKVFPEEAARFYASEIVLALEYLHYKGVIYRDLKPENVLLQANGHLILTDFDLSFLTSSDPVVIRQKLNVSKRSGRRSGSFRSMREQEGPPEVVALPSSTSNSFVGTEEYIAPEIINGSGHSSAVDWWAFGVLLYEMLYGKTPFRGKNRQRTFSNILGKELHFPEHPEVSEAAKDLMSAVLVREPEERLGSKRGSNELKEHPFFSGINWPLIRSQKPPEHVSPLVIAKDEPPEADMDWDERESGTPR</sequence>
<evidence type="ECO:0000256" key="3">
    <source>
        <dbReference type="ARBA" id="ARBA00012513"/>
    </source>
</evidence>
<dbReference type="GO" id="GO:0004674">
    <property type="term" value="F:protein serine/threonine kinase activity"/>
    <property type="evidence" value="ECO:0007669"/>
    <property type="project" value="UniProtKB-KW"/>
</dbReference>
<evidence type="ECO:0000256" key="7">
    <source>
        <dbReference type="ARBA" id="ARBA00022679"/>
    </source>
</evidence>
<dbReference type="Gene3D" id="3.30.450.20">
    <property type="entry name" value="PAS domain"/>
    <property type="match status" value="2"/>
</dbReference>
<evidence type="ECO:0000256" key="1">
    <source>
        <dbReference type="ARBA" id="ARBA00001917"/>
    </source>
</evidence>
<evidence type="ECO:0000256" key="9">
    <source>
        <dbReference type="ARBA" id="ARBA00022777"/>
    </source>
</evidence>
<feature type="region of interest" description="Disordered" evidence="15">
    <location>
        <begin position="973"/>
        <end position="1000"/>
    </location>
</feature>
<dbReference type="Gene3D" id="3.30.200.20">
    <property type="entry name" value="Phosphorylase Kinase, domain 1"/>
    <property type="match status" value="1"/>
</dbReference>
<gene>
    <name evidence="19" type="primary">PHOT</name>
</gene>
<dbReference type="SUPFAM" id="SSF56112">
    <property type="entry name" value="Protein kinase-like (PK-like)"/>
    <property type="match status" value="1"/>
</dbReference>
<feature type="domain" description="Protein kinase" evidence="16">
    <location>
        <begin position="660"/>
        <end position="957"/>
    </location>
</feature>
<dbReference type="EC" id="2.7.11.1" evidence="3"/>
<dbReference type="NCBIfam" id="TIGR00229">
    <property type="entry name" value="sensory_box"/>
    <property type="match status" value="2"/>
</dbReference>
<feature type="binding site" evidence="14">
    <location>
        <position position="689"/>
    </location>
    <ligand>
        <name>ATP</name>
        <dbReference type="ChEBI" id="CHEBI:30616"/>
    </ligand>
</feature>
<name>A0A059UK01_COLIR</name>
<keyword evidence="10 14" id="KW-0067">ATP-binding</keyword>
<dbReference type="CDD" id="cd00130">
    <property type="entry name" value="PAS"/>
    <property type="match status" value="2"/>
</dbReference>
<evidence type="ECO:0000259" key="17">
    <source>
        <dbReference type="PROSITE" id="PS50112"/>
    </source>
</evidence>
<evidence type="ECO:0000256" key="5">
    <source>
        <dbReference type="ARBA" id="ARBA00022543"/>
    </source>
</evidence>
<dbReference type="GO" id="GO:0009882">
    <property type="term" value="F:blue light photoreceptor activity"/>
    <property type="evidence" value="ECO:0007669"/>
    <property type="project" value="UniProtKB-ARBA"/>
</dbReference>
<dbReference type="GO" id="GO:0005524">
    <property type="term" value="F:ATP binding"/>
    <property type="evidence" value="ECO:0007669"/>
    <property type="project" value="UniProtKB-UniRule"/>
</dbReference>
<feature type="region of interest" description="Disordered" evidence="15">
    <location>
        <begin position="1"/>
        <end position="57"/>
    </location>
</feature>
<reference evidence="19" key="2">
    <citation type="submission" date="2014-01" db="EMBL/GenBank/DDBJ databases">
        <authorList>
            <person name="Li F.-W."/>
        </authorList>
    </citation>
    <scope>NUCLEOTIDE SEQUENCE</scope>
</reference>
<dbReference type="SMART" id="SM00220">
    <property type="entry name" value="S_TKc"/>
    <property type="match status" value="1"/>
</dbReference>
<dbReference type="PROSITE" id="PS50113">
    <property type="entry name" value="PAC"/>
    <property type="match status" value="2"/>
</dbReference>
<evidence type="ECO:0000256" key="14">
    <source>
        <dbReference type="PROSITE-ProRule" id="PRU10141"/>
    </source>
</evidence>
<dbReference type="SUPFAM" id="SSF55785">
    <property type="entry name" value="PYP-like sensor domain (PAS domain)"/>
    <property type="match status" value="2"/>
</dbReference>
<feature type="domain" description="PAS" evidence="17">
    <location>
        <begin position="450"/>
        <end position="523"/>
    </location>
</feature>
<evidence type="ECO:0000256" key="8">
    <source>
        <dbReference type="ARBA" id="ARBA00022741"/>
    </source>
</evidence>
<dbReference type="InterPro" id="IPR000719">
    <property type="entry name" value="Prot_kinase_dom"/>
</dbReference>
<feature type="domain" description="PAC" evidence="18">
    <location>
        <begin position="524"/>
        <end position="578"/>
    </location>
</feature>
<feature type="compositionally biased region" description="Basic and acidic residues" evidence="15">
    <location>
        <begin position="1"/>
        <end position="15"/>
    </location>
</feature>
<evidence type="ECO:0000256" key="11">
    <source>
        <dbReference type="ARBA" id="ARBA00023170"/>
    </source>
</evidence>
<dbReference type="Pfam" id="PF13426">
    <property type="entry name" value="PAS_9"/>
    <property type="match status" value="2"/>
</dbReference>
<evidence type="ECO:0000256" key="15">
    <source>
        <dbReference type="SAM" id="MobiDB-lite"/>
    </source>
</evidence>
<dbReference type="InterPro" id="IPR000700">
    <property type="entry name" value="PAS-assoc_C"/>
</dbReference>
<dbReference type="FunFam" id="3.30.450.20:FF:000135">
    <property type="entry name" value="Ptaureo1a lov2 domain"/>
    <property type="match status" value="1"/>
</dbReference>
<comment type="cofactor">
    <cofactor evidence="1">
        <name>FMN</name>
        <dbReference type="ChEBI" id="CHEBI:58210"/>
    </cofactor>
</comment>
<dbReference type="PROSITE" id="PS00107">
    <property type="entry name" value="PROTEIN_KINASE_ATP"/>
    <property type="match status" value="1"/>
</dbReference>
<evidence type="ECO:0000256" key="12">
    <source>
        <dbReference type="ARBA" id="ARBA00047899"/>
    </source>
</evidence>
<keyword evidence="4" id="KW-0723">Serine/threonine-protein kinase</keyword>
<dbReference type="PROSITE" id="PS50112">
    <property type="entry name" value="PAS"/>
    <property type="match status" value="2"/>
</dbReference>
<proteinExistence type="evidence at transcript level"/>
<feature type="region of interest" description="Disordered" evidence="15">
    <location>
        <begin position="403"/>
        <end position="446"/>
    </location>
</feature>
<keyword evidence="5" id="KW-0157">Chromophore</keyword>
<dbReference type="InterPro" id="IPR001610">
    <property type="entry name" value="PAC"/>
</dbReference>
<organism evidence="19">
    <name type="scientific">Coleochaete irregularis</name>
    <name type="common">Charophycean green alga</name>
    <dbReference type="NCBI Taxonomy" id="187194"/>
    <lineage>
        <taxon>Eukaryota</taxon>
        <taxon>Viridiplantae</taxon>
        <taxon>Streptophyta</taxon>
        <taxon>Coleochaetophyceae</taxon>
        <taxon>Coleochaetales</taxon>
        <taxon>Coleochaetaceae</taxon>
        <taxon>Coleochaete</taxon>
    </lineage>
</organism>
<evidence type="ECO:0000256" key="13">
    <source>
        <dbReference type="ARBA" id="ARBA00048679"/>
    </source>
</evidence>
<dbReference type="InterPro" id="IPR035965">
    <property type="entry name" value="PAS-like_dom_sf"/>
</dbReference>
<dbReference type="AlphaFoldDB" id="A0A059UK01"/>
<dbReference type="SMART" id="SM00091">
    <property type="entry name" value="PAS"/>
    <property type="match status" value="2"/>
</dbReference>